<feature type="transmembrane region" description="Helical" evidence="5">
    <location>
        <begin position="340"/>
        <end position="359"/>
    </location>
</feature>
<comment type="subcellular location">
    <subcellularLocation>
        <location evidence="1">Membrane</location>
        <topology evidence="1">Multi-pass membrane protein</topology>
    </subcellularLocation>
</comment>
<feature type="transmembrane region" description="Helical" evidence="5">
    <location>
        <begin position="308"/>
        <end position="328"/>
    </location>
</feature>
<feature type="transmembrane region" description="Helical" evidence="5">
    <location>
        <begin position="168"/>
        <end position="186"/>
    </location>
</feature>
<evidence type="ECO:0000256" key="5">
    <source>
        <dbReference type="SAM" id="Phobius"/>
    </source>
</evidence>
<feature type="transmembrane region" description="Helical" evidence="5">
    <location>
        <begin position="135"/>
        <end position="156"/>
    </location>
</feature>
<dbReference type="Proteomes" id="UP000262172">
    <property type="component" value="Unassembled WGS sequence"/>
</dbReference>
<feature type="transmembrane region" description="Helical" evidence="5">
    <location>
        <begin position="192"/>
        <end position="222"/>
    </location>
</feature>
<dbReference type="InterPro" id="IPR007016">
    <property type="entry name" value="O-antigen_ligase-rel_domated"/>
</dbReference>
<name>A0A371NYR9_9MICO</name>
<keyword evidence="2 5" id="KW-0812">Transmembrane</keyword>
<feature type="domain" description="O-antigen ligase-related" evidence="6">
    <location>
        <begin position="194"/>
        <end position="321"/>
    </location>
</feature>
<feature type="transmembrane region" description="Helical" evidence="5">
    <location>
        <begin position="81"/>
        <end position="100"/>
    </location>
</feature>
<dbReference type="PANTHER" id="PTHR37422:SF17">
    <property type="entry name" value="O-ANTIGEN LIGASE"/>
    <property type="match status" value="1"/>
</dbReference>
<reference evidence="7 8" key="1">
    <citation type="submission" date="2018-08" db="EMBL/GenBank/DDBJ databases">
        <title>Isolation, diversity and antifungal activity of Actinobacteria from cow dung.</title>
        <authorList>
            <person name="Ling L."/>
        </authorList>
    </citation>
    <scope>NUCLEOTIDE SEQUENCE [LARGE SCALE GENOMIC DNA]</scope>
    <source>
        <strain evidence="7 8">NEAU-LLE</strain>
    </source>
</reference>
<feature type="transmembrane region" description="Helical" evidence="5">
    <location>
        <begin position="229"/>
        <end position="246"/>
    </location>
</feature>
<gene>
    <name evidence="7" type="ORF">DY023_01980</name>
</gene>
<evidence type="ECO:0000256" key="3">
    <source>
        <dbReference type="ARBA" id="ARBA00022989"/>
    </source>
</evidence>
<keyword evidence="3 5" id="KW-1133">Transmembrane helix</keyword>
<dbReference type="GO" id="GO:0016020">
    <property type="term" value="C:membrane"/>
    <property type="evidence" value="ECO:0007669"/>
    <property type="project" value="UniProtKB-SubCell"/>
</dbReference>
<accession>A0A371NYR9</accession>
<sequence>MTTSALSAPAPSTSGWAARIPAPVLVPAGHSARIIDALLGMLLIYRIAVPGVPLPIPQLAAIVLIGVALFRRPTRSFATAWWYPLMTPLLLLFLVVETWANGLAPERRAGNLAVLMLFAAFLASGRIDIGSVLKGLGFALALNAVLFYVGVAPDDYEGKLTGYLQDKNAAALVYAVVAVLLLFVVRRTWLHVLILIGGAAAIVATDSRTTMAAFAISLLFLFGSRWLRRGFQIVLLLGCVLLFLWADANLSTWGDYSVTREGSDEFRMRIDTASSLKAQAAPWYGNGLGQATVNLDSGTWFFHNSYEALVVEGGLVLLVVVLAMYAITGLGLSTRVQVDVLTLQSRSITAATLIIFLCATRLGEVFFAPIGFLVLGIGLARLLAPIKSPTMN</sequence>
<evidence type="ECO:0000313" key="7">
    <source>
        <dbReference type="EMBL" id="REJ08057.1"/>
    </source>
</evidence>
<dbReference type="PANTHER" id="PTHR37422">
    <property type="entry name" value="TEICHURONIC ACID BIOSYNTHESIS PROTEIN TUAE"/>
    <property type="match status" value="1"/>
</dbReference>
<evidence type="ECO:0000313" key="8">
    <source>
        <dbReference type="Proteomes" id="UP000262172"/>
    </source>
</evidence>
<evidence type="ECO:0000256" key="1">
    <source>
        <dbReference type="ARBA" id="ARBA00004141"/>
    </source>
</evidence>
<dbReference type="InterPro" id="IPR051533">
    <property type="entry name" value="WaaL-like"/>
</dbReference>
<dbReference type="AlphaFoldDB" id="A0A371NYR9"/>
<evidence type="ECO:0000259" key="6">
    <source>
        <dbReference type="Pfam" id="PF04932"/>
    </source>
</evidence>
<evidence type="ECO:0000256" key="4">
    <source>
        <dbReference type="ARBA" id="ARBA00023136"/>
    </source>
</evidence>
<keyword evidence="8" id="KW-1185">Reference proteome</keyword>
<dbReference type="EMBL" id="QUAB01000013">
    <property type="protein sequence ID" value="REJ08057.1"/>
    <property type="molecule type" value="Genomic_DNA"/>
</dbReference>
<dbReference type="Pfam" id="PF04932">
    <property type="entry name" value="Wzy_C"/>
    <property type="match status" value="1"/>
</dbReference>
<feature type="transmembrane region" description="Helical" evidence="5">
    <location>
        <begin position="43"/>
        <end position="69"/>
    </location>
</feature>
<protein>
    <recommendedName>
        <fullName evidence="6">O-antigen ligase-related domain-containing protein</fullName>
    </recommendedName>
</protein>
<feature type="transmembrane region" description="Helical" evidence="5">
    <location>
        <begin position="365"/>
        <end position="384"/>
    </location>
</feature>
<organism evidence="7 8">
    <name type="scientific">Microbacterium bovistercoris</name>
    <dbReference type="NCBI Taxonomy" id="2293570"/>
    <lineage>
        <taxon>Bacteria</taxon>
        <taxon>Bacillati</taxon>
        <taxon>Actinomycetota</taxon>
        <taxon>Actinomycetes</taxon>
        <taxon>Micrococcales</taxon>
        <taxon>Microbacteriaceae</taxon>
        <taxon>Microbacterium</taxon>
    </lineage>
</organism>
<proteinExistence type="predicted"/>
<keyword evidence="4 5" id="KW-0472">Membrane</keyword>
<comment type="caution">
    <text evidence="7">The sequence shown here is derived from an EMBL/GenBank/DDBJ whole genome shotgun (WGS) entry which is preliminary data.</text>
</comment>
<feature type="transmembrane region" description="Helical" evidence="5">
    <location>
        <begin position="112"/>
        <end position="129"/>
    </location>
</feature>
<evidence type="ECO:0000256" key="2">
    <source>
        <dbReference type="ARBA" id="ARBA00022692"/>
    </source>
</evidence>